<name>A0A9W6NDC0_9HYPH</name>
<organism evidence="8 9">
    <name type="scientific">Ancylobacter defluvii</name>
    <dbReference type="NCBI Taxonomy" id="1282440"/>
    <lineage>
        <taxon>Bacteria</taxon>
        <taxon>Pseudomonadati</taxon>
        <taxon>Pseudomonadota</taxon>
        <taxon>Alphaproteobacteria</taxon>
        <taxon>Hyphomicrobiales</taxon>
        <taxon>Xanthobacteraceae</taxon>
        <taxon>Ancylobacter</taxon>
    </lineage>
</organism>
<dbReference type="CDD" id="cd03221">
    <property type="entry name" value="ABCF_EF-3"/>
    <property type="match status" value="2"/>
</dbReference>
<keyword evidence="4" id="KW-0067">ATP-binding</keyword>
<evidence type="ECO:0000313" key="8">
    <source>
        <dbReference type="EMBL" id="GLK86411.1"/>
    </source>
</evidence>
<feature type="coiled-coil region" evidence="5">
    <location>
        <begin position="681"/>
        <end position="715"/>
    </location>
</feature>
<evidence type="ECO:0000256" key="3">
    <source>
        <dbReference type="ARBA" id="ARBA00022741"/>
    </source>
</evidence>
<protein>
    <submittedName>
        <fullName evidence="8">Glycosyl transferase family 1</fullName>
    </submittedName>
</protein>
<evidence type="ECO:0000259" key="7">
    <source>
        <dbReference type="PROSITE" id="PS50893"/>
    </source>
</evidence>
<dbReference type="Pfam" id="PF00005">
    <property type="entry name" value="ABC_tran"/>
    <property type="match status" value="2"/>
</dbReference>
<dbReference type="SUPFAM" id="SSF109854">
    <property type="entry name" value="DinB/YfiT-like putative metalloenzymes"/>
    <property type="match status" value="1"/>
</dbReference>
<dbReference type="Gene3D" id="1.10.287.380">
    <property type="entry name" value="Valyl-tRNA synthetase, C-terminal domain"/>
    <property type="match status" value="1"/>
</dbReference>
<sequence length="758" mass="83106">MKRFTGEGEEPSRLDAPLFENLHARSQARTTEDSWINAFVATLDGPALAADIRYTNSSGASFAQPPDIALGNFFNHQTHHRGQAHALLSWFLANAATPSLDLIALQRESRTGIRIAPPAANALAPARRARQKARVITLDDISLRLAGRLLIDHASAAIPEGARVGLVGRNGTGKTTLFRAITGELSLESGQIRIPNGARIGQVAQEAPAGPERLIDVVLAADIERAQLIAESAAATDPARIAEIETRLVDIDAHAAPARAARILAGLGFDDTAQQRPCSEFSGGWRMRVALAAILFAEPDLLLLDEPTNYLDLEGTLWLQDYLAHYPRTVLIVSHDRELLNESVSFILHLDRGKLQLWRGGYDSFERQRAEKLQQNQKLRAKQEAKRRHMEAFVERFRAKATKARQAQSRLKALARMEPIAEEVGEASAAISIRHPERIPSPPILTLDGVSVGYEPGNPVLRNLTLRIDHDDRIALLGPNGNGKSTFAKLISGRLEPLAGRMVRAAGLDIAYLAQHQLDELVADESAFHHIRRLMPEAPEAKVRSRAAELGFSGPAANTPVSSLSGGEKARLLLGLAAFHGPHLLILDEPTNHLDIAARQALVEAINDYPGAVILVSHDRSLLDACAERLWLVADRTVAPYDGDLDEYRKLVLRRSDRKDERSLPKLDTSRQIAARRRAEAAPLRKKLKDVEARMARLERQIAELDSQLADASLYIKNPQKAAELGRQRSEQSGKLGSEEESWITLSSEIDALEAAGD</sequence>
<dbReference type="InterPro" id="IPR034660">
    <property type="entry name" value="DinB/YfiT-like"/>
</dbReference>
<comment type="caution">
    <text evidence="8">The sequence shown here is derived from an EMBL/GenBank/DDBJ whole genome shotgun (WGS) entry which is preliminary data.</text>
</comment>
<keyword evidence="5" id="KW-0175">Coiled coil</keyword>
<dbReference type="Gene3D" id="3.40.50.300">
    <property type="entry name" value="P-loop containing nucleotide triphosphate hydrolases"/>
    <property type="match status" value="2"/>
</dbReference>
<accession>A0A9W6NDC0</accession>
<dbReference type="InterPro" id="IPR003439">
    <property type="entry name" value="ABC_transporter-like_ATP-bd"/>
</dbReference>
<dbReference type="GO" id="GO:0003677">
    <property type="term" value="F:DNA binding"/>
    <property type="evidence" value="ECO:0007669"/>
    <property type="project" value="InterPro"/>
</dbReference>
<dbReference type="GO" id="GO:0016740">
    <property type="term" value="F:transferase activity"/>
    <property type="evidence" value="ECO:0007669"/>
    <property type="project" value="UniProtKB-KW"/>
</dbReference>
<feature type="domain" description="ABC transporter" evidence="7">
    <location>
        <begin position="445"/>
        <end position="667"/>
    </location>
</feature>
<evidence type="ECO:0000256" key="2">
    <source>
        <dbReference type="ARBA" id="ARBA00022737"/>
    </source>
</evidence>
<dbReference type="GO" id="GO:0005524">
    <property type="term" value="F:ATP binding"/>
    <property type="evidence" value="ECO:0007669"/>
    <property type="project" value="UniProtKB-KW"/>
</dbReference>
<dbReference type="Proteomes" id="UP001143330">
    <property type="component" value="Unassembled WGS sequence"/>
</dbReference>
<dbReference type="InterPro" id="IPR017871">
    <property type="entry name" value="ABC_transporter-like_CS"/>
</dbReference>
<dbReference type="SMART" id="SM00382">
    <property type="entry name" value="AAA"/>
    <property type="match status" value="2"/>
</dbReference>
<evidence type="ECO:0000256" key="6">
    <source>
        <dbReference type="SAM" id="MobiDB-lite"/>
    </source>
</evidence>
<keyword evidence="3" id="KW-0547">Nucleotide-binding</keyword>
<evidence type="ECO:0000313" key="9">
    <source>
        <dbReference type="Proteomes" id="UP001143330"/>
    </source>
</evidence>
<reference evidence="8" key="2">
    <citation type="submission" date="2023-01" db="EMBL/GenBank/DDBJ databases">
        <authorList>
            <person name="Sun Q."/>
            <person name="Evtushenko L."/>
        </authorList>
    </citation>
    <scope>NUCLEOTIDE SEQUENCE</scope>
    <source>
        <strain evidence="8">VKM B-2789</strain>
    </source>
</reference>
<dbReference type="InterPro" id="IPR050611">
    <property type="entry name" value="ABCF"/>
</dbReference>
<dbReference type="InterPro" id="IPR032781">
    <property type="entry name" value="ABC_tran_Xtn"/>
</dbReference>
<dbReference type="GO" id="GO:0016887">
    <property type="term" value="F:ATP hydrolysis activity"/>
    <property type="evidence" value="ECO:0007669"/>
    <property type="project" value="InterPro"/>
</dbReference>
<dbReference type="PANTHER" id="PTHR19211:SF14">
    <property type="entry name" value="ATP-BINDING CASSETTE SUB-FAMILY F MEMBER 1"/>
    <property type="match status" value="1"/>
</dbReference>
<dbReference type="Pfam" id="PF12848">
    <property type="entry name" value="ABC_tran_Xtn"/>
    <property type="match status" value="1"/>
</dbReference>
<dbReference type="PANTHER" id="PTHR19211">
    <property type="entry name" value="ATP-BINDING TRANSPORT PROTEIN-RELATED"/>
    <property type="match status" value="1"/>
</dbReference>
<dbReference type="InterPro" id="IPR037118">
    <property type="entry name" value="Val-tRNA_synth_C_sf"/>
</dbReference>
<dbReference type="InterPro" id="IPR032524">
    <property type="entry name" value="ABC_tran_C"/>
</dbReference>
<reference evidence="8" key="1">
    <citation type="journal article" date="2014" name="Int. J. Syst. Evol. Microbiol.">
        <title>Complete genome sequence of Corynebacterium casei LMG S-19264T (=DSM 44701T), isolated from a smear-ripened cheese.</title>
        <authorList>
            <consortium name="US DOE Joint Genome Institute (JGI-PGF)"/>
            <person name="Walter F."/>
            <person name="Albersmeier A."/>
            <person name="Kalinowski J."/>
            <person name="Ruckert C."/>
        </authorList>
    </citation>
    <scope>NUCLEOTIDE SEQUENCE</scope>
    <source>
        <strain evidence="8">VKM B-2789</strain>
    </source>
</reference>
<keyword evidence="9" id="KW-1185">Reference proteome</keyword>
<keyword evidence="8" id="KW-0808">Transferase</keyword>
<dbReference type="EMBL" id="BSFM01000021">
    <property type="protein sequence ID" value="GLK86411.1"/>
    <property type="molecule type" value="Genomic_DNA"/>
</dbReference>
<dbReference type="Gene3D" id="1.20.120.450">
    <property type="entry name" value="dinb family like domain"/>
    <property type="match status" value="1"/>
</dbReference>
<gene>
    <name evidence="8" type="ORF">GCM10017653_44810</name>
</gene>
<feature type="region of interest" description="Disordered" evidence="6">
    <location>
        <begin position="721"/>
        <end position="742"/>
    </location>
</feature>
<comment type="similarity">
    <text evidence="1">Belongs to the ABC transporter superfamily.</text>
</comment>
<proteinExistence type="inferred from homology"/>
<evidence type="ECO:0000256" key="1">
    <source>
        <dbReference type="ARBA" id="ARBA00005417"/>
    </source>
</evidence>
<dbReference type="FunFam" id="3.40.50.300:FF:000011">
    <property type="entry name" value="Putative ABC transporter ATP-binding component"/>
    <property type="match status" value="1"/>
</dbReference>
<dbReference type="InterPro" id="IPR003593">
    <property type="entry name" value="AAA+_ATPase"/>
</dbReference>
<feature type="domain" description="ABC transporter" evidence="7">
    <location>
        <begin position="136"/>
        <end position="377"/>
    </location>
</feature>
<dbReference type="SUPFAM" id="SSF52540">
    <property type="entry name" value="P-loop containing nucleoside triphosphate hydrolases"/>
    <property type="match status" value="2"/>
</dbReference>
<dbReference type="PROSITE" id="PS00211">
    <property type="entry name" value="ABC_TRANSPORTER_1"/>
    <property type="match status" value="2"/>
</dbReference>
<dbReference type="PROSITE" id="PS50893">
    <property type="entry name" value="ABC_TRANSPORTER_2"/>
    <property type="match status" value="2"/>
</dbReference>
<dbReference type="AlphaFoldDB" id="A0A9W6NDC0"/>
<evidence type="ECO:0000256" key="4">
    <source>
        <dbReference type="ARBA" id="ARBA00022840"/>
    </source>
</evidence>
<evidence type="ECO:0000256" key="5">
    <source>
        <dbReference type="SAM" id="Coils"/>
    </source>
</evidence>
<dbReference type="InterPro" id="IPR027417">
    <property type="entry name" value="P-loop_NTPase"/>
</dbReference>
<dbReference type="Pfam" id="PF16326">
    <property type="entry name" value="ABC_tran_CTD"/>
    <property type="match status" value="1"/>
</dbReference>
<keyword evidence="2" id="KW-0677">Repeat</keyword>